<organism evidence="9 10">
    <name type="scientific">Nitrincola lacisaponensis</name>
    <dbReference type="NCBI Taxonomy" id="267850"/>
    <lineage>
        <taxon>Bacteria</taxon>
        <taxon>Pseudomonadati</taxon>
        <taxon>Pseudomonadota</taxon>
        <taxon>Gammaproteobacteria</taxon>
        <taxon>Oceanospirillales</taxon>
        <taxon>Oceanospirillaceae</taxon>
        <taxon>Nitrincola</taxon>
    </lineage>
</organism>
<keyword evidence="10" id="KW-1185">Reference proteome</keyword>
<evidence type="ECO:0000256" key="5">
    <source>
        <dbReference type="ARBA" id="ARBA00022692"/>
    </source>
</evidence>
<dbReference type="Gene3D" id="1.20.1600.10">
    <property type="entry name" value="Outer membrane efflux proteins (OEP)"/>
    <property type="match status" value="1"/>
</dbReference>
<gene>
    <name evidence="9" type="ORF">ADINL_2348</name>
</gene>
<evidence type="ECO:0000256" key="4">
    <source>
        <dbReference type="ARBA" id="ARBA00022452"/>
    </source>
</evidence>
<comment type="similarity">
    <text evidence="2">Belongs to the outer membrane factor (OMF) (TC 1.B.17) family.</text>
</comment>
<keyword evidence="4" id="KW-1134">Transmembrane beta strand</keyword>
<dbReference type="PANTHER" id="PTHR30026:SF22">
    <property type="entry name" value="OUTER MEMBRANE EFFLUX PROTEIN"/>
    <property type="match status" value="1"/>
</dbReference>
<keyword evidence="3" id="KW-0813">Transport</keyword>
<dbReference type="EMBL" id="JMSZ01000032">
    <property type="protein sequence ID" value="KDE39219.1"/>
    <property type="molecule type" value="Genomic_DNA"/>
</dbReference>
<dbReference type="InterPro" id="IPR010130">
    <property type="entry name" value="T1SS_OMP_TolC"/>
</dbReference>
<evidence type="ECO:0000256" key="7">
    <source>
        <dbReference type="ARBA" id="ARBA00023237"/>
    </source>
</evidence>
<dbReference type="SUPFAM" id="SSF56954">
    <property type="entry name" value="Outer membrane efflux proteins (OEP)"/>
    <property type="match status" value="1"/>
</dbReference>
<evidence type="ECO:0000313" key="9">
    <source>
        <dbReference type="EMBL" id="KDE39219.1"/>
    </source>
</evidence>
<feature type="signal peptide" evidence="8">
    <location>
        <begin position="1"/>
        <end position="27"/>
    </location>
</feature>
<keyword evidence="5" id="KW-0812">Transmembrane</keyword>
<evidence type="ECO:0000256" key="3">
    <source>
        <dbReference type="ARBA" id="ARBA00022448"/>
    </source>
</evidence>
<keyword evidence="8" id="KW-0732">Signal</keyword>
<keyword evidence="6" id="KW-0472">Membrane</keyword>
<dbReference type="GO" id="GO:0015562">
    <property type="term" value="F:efflux transmembrane transporter activity"/>
    <property type="evidence" value="ECO:0007669"/>
    <property type="project" value="InterPro"/>
</dbReference>
<evidence type="ECO:0000256" key="8">
    <source>
        <dbReference type="SAM" id="SignalP"/>
    </source>
</evidence>
<dbReference type="STRING" id="267850.ADINL_2348"/>
<evidence type="ECO:0000256" key="2">
    <source>
        <dbReference type="ARBA" id="ARBA00007613"/>
    </source>
</evidence>
<dbReference type="NCBIfam" id="TIGR01844">
    <property type="entry name" value="type_I_sec_TolC"/>
    <property type="match status" value="1"/>
</dbReference>
<evidence type="ECO:0000313" key="10">
    <source>
        <dbReference type="Proteomes" id="UP000027318"/>
    </source>
</evidence>
<protein>
    <submittedName>
        <fullName evidence="9">Type I secretion system, outer membrane component LapE</fullName>
    </submittedName>
</protein>
<dbReference type="GO" id="GO:0009279">
    <property type="term" value="C:cell outer membrane"/>
    <property type="evidence" value="ECO:0007669"/>
    <property type="project" value="UniProtKB-SubCell"/>
</dbReference>
<feature type="chain" id="PRO_5001623312" evidence="8">
    <location>
        <begin position="28"/>
        <end position="475"/>
    </location>
</feature>
<proteinExistence type="inferred from homology"/>
<dbReference type="InterPro" id="IPR051906">
    <property type="entry name" value="TolC-like"/>
</dbReference>
<name>A0A063Y0I9_9GAMM</name>
<dbReference type="PATRIC" id="fig|267850.7.peg.2316"/>
<dbReference type="Pfam" id="PF02321">
    <property type="entry name" value="OEP"/>
    <property type="match status" value="2"/>
</dbReference>
<reference evidence="9 10" key="1">
    <citation type="journal article" date="2005" name="Int. J. Syst. Evol. Microbiol.">
        <title>Nitrincola lacisaponensis gen. nov., sp. nov., a novel alkaliphilic bacterium isolated from an alkaline, saline lake.</title>
        <authorList>
            <person name="Dimitriu P.A."/>
            <person name="Shukla S.K."/>
            <person name="Conradt J."/>
            <person name="Marquez M.C."/>
            <person name="Ventosa A."/>
            <person name="Maglia A."/>
            <person name="Peyton B.M."/>
            <person name="Pinkart H.C."/>
            <person name="Mormile M.R."/>
        </authorList>
    </citation>
    <scope>NUCLEOTIDE SEQUENCE [LARGE SCALE GENOMIC DNA]</scope>
    <source>
        <strain evidence="9 10">4CA</strain>
    </source>
</reference>
<comment type="caution">
    <text evidence="9">The sequence shown here is derived from an EMBL/GenBank/DDBJ whole genome shotgun (WGS) entry which is preliminary data.</text>
</comment>
<dbReference type="InterPro" id="IPR003423">
    <property type="entry name" value="OMP_efflux"/>
</dbReference>
<evidence type="ECO:0000256" key="6">
    <source>
        <dbReference type="ARBA" id="ARBA00023136"/>
    </source>
</evidence>
<dbReference type="OrthoDB" id="9814637at2"/>
<dbReference type="Proteomes" id="UP000027318">
    <property type="component" value="Unassembled WGS sequence"/>
</dbReference>
<dbReference type="GO" id="GO:1990281">
    <property type="term" value="C:efflux pump complex"/>
    <property type="evidence" value="ECO:0007669"/>
    <property type="project" value="TreeGrafter"/>
</dbReference>
<dbReference type="RefSeq" id="WP_036548050.1">
    <property type="nucleotide sequence ID" value="NZ_JBKBNO010000002.1"/>
</dbReference>
<accession>A0A063Y0I9</accession>
<comment type="subcellular location">
    <subcellularLocation>
        <location evidence="1">Cell outer membrane</location>
    </subcellularLocation>
</comment>
<dbReference type="AlphaFoldDB" id="A0A063Y0I9"/>
<sequence length="475" mass="53349">MKIINAPRKLLACLVASSCLISATAYAQMSSTTIADIARKAIETNPEVQASWHAFLASGHDTEFARGGYRPIVDFTAGYGHEHRDWKNYDGKRNFSGAAAELSLTQMLYDGMRTRSEVERFQSAQLVRYFELLDDVENTALQAMNAYEDVMRYRELVALAEENFEEHIQVFNQIEESARAGVARRADLEQISGRLSLAEANLLTELSNLHDVSARYLRIVGELPADNMAPVSLNDSNLPADVREALRLAYQGNPAFHAAIRNIHAQESAVNTARSEFRPRLNLTARYRTQEYDDQGFDNRRNDGRIALEFRYNLYNGGRDQASLQRAYEEVNIAKNQRDKACVDLRQTLQIAINDVRKLDEQLPALNQHRISSDRVRTAYKDQFDIGQRTLLDVLDSENEYFQASRAYTNALYDRSIAAARALTLMGELLPALDVVRAGLPSLADLGAETFPVDADSACPDLDVNSSIAQSRLLR</sequence>
<keyword evidence="7" id="KW-0998">Cell outer membrane</keyword>
<evidence type="ECO:0000256" key="1">
    <source>
        <dbReference type="ARBA" id="ARBA00004442"/>
    </source>
</evidence>
<dbReference type="PANTHER" id="PTHR30026">
    <property type="entry name" value="OUTER MEMBRANE PROTEIN TOLC"/>
    <property type="match status" value="1"/>
</dbReference>
<dbReference type="GO" id="GO:0015288">
    <property type="term" value="F:porin activity"/>
    <property type="evidence" value="ECO:0007669"/>
    <property type="project" value="TreeGrafter"/>
</dbReference>